<name>A0A085JC46_9GAMM</name>
<keyword evidence="2" id="KW-1185">Reference proteome</keyword>
<comment type="caution">
    <text evidence="1">The sequence shown here is derived from an EMBL/GenBank/DDBJ whole genome shotgun (WGS) entry which is preliminary data.</text>
</comment>
<evidence type="ECO:0000313" key="2">
    <source>
        <dbReference type="Proteomes" id="UP000028602"/>
    </source>
</evidence>
<sequence>MLTVRPAQKKYRQAGRIADSPGIPEGFLTGALLASERPR</sequence>
<reference evidence="1 2" key="1">
    <citation type="submission" date="2014-05" db="EMBL/GenBank/DDBJ databases">
        <title>ATOL: Assembling a taxonomically balanced genome-scale reconstruction of the evolutionary history of the Enterobacteriaceae.</title>
        <authorList>
            <person name="Plunkett G.III."/>
            <person name="Neeno-Eckwall E.C."/>
            <person name="Glasner J.D."/>
            <person name="Perna N.T."/>
        </authorList>
    </citation>
    <scope>NUCLEOTIDE SEQUENCE [LARGE SCALE GENOMIC DNA]</scope>
    <source>
        <strain evidence="1 2">ATCC 33301</strain>
    </source>
</reference>
<dbReference type="EMBL" id="JMPR01000041">
    <property type="protein sequence ID" value="KFD18042.1"/>
    <property type="molecule type" value="Genomic_DNA"/>
</dbReference>
<dbReference type="Proteomes" id="UP000028602">
    <property type="component" value="Unassembled WGS sequence"/>
</dbReference>
<proteinExistence type="predicted"/>
<evidence type="ECO:0000313" key="1">
    <source>
        <dbReference type="EMBL" id="KFD18042.1"/>
    </source>
</evidence>
<organism evidence="1 2">
    <name type="scientific">Tatumella ptyseos ATCC 33301</name>
    <dbReference type="NCBI Taxonomy" id="1005995"/>
    <lineage>
        <taxon>Bacteria</taxon>
        <taxon>Pseudomonadati</taxon>
        <taxon>Pseudomonadota</taxon>
        <taxon>Gammaproteobacteria</taxon>
        <taxon>Enterobacterales</taxon>
        <taxon>Erwiniaceae</taxon>
        <taxon>Tatumella</taxon>
    </lineage>
</organism>
<protein>
    <submittedName>
        <fullName evidence="1">Uncharacterized protein</fullName>
    </submittedName>
</protein>
<dbReference type="AlphaFoldDB" id="A0A085JC46"/>
<accession>A0A085JC46</accession>
<gene>
    <name evidence="1" type="ORF">GTPT_2774</name>
</gene>